<dbReference type="GO" id="GO:0007417">
    <property type="term" value="P:central nervous system development"/>
    <property type="evidence" value="ECO:0007669"/>
    <property type="project" value="TreeGrafter"/>
</dbReference>
<dbReference type="OrthoDB" id="10064659at2759"/>
<feature type="compositionally biased region" description="Acidic residues" evidence="13">
    <location>
        <begin position="784"/>
        <end position="794"/>
    </location>
</feature>
<dbReference type="InterPro" id="IPR036790">
    <property type="entry name" value="Frizzled_dom_sf"/>
</dbReference>
<sequence length="950" mass="108021">MERRSDFCSSKILFWLYFSLICVGVFQETTADLPGSFEKDVDSPWDPYSTAGVERSATCVKLKYGNCMGTNLTYSMISLDLIPERTTQDLIEDRLRLLQSLRHIPRCWAVVQPLLCSVFKPKCNNNTIELPSQEFCKKILSPCRILFNHTIWPSFIKCDNPKLFPKEGKDFSRFLPFNISGKCFKPLIATDNPLTTFEGIEGCGIPCNDPLYTADEHDQIHSFIRWGATICMVSNLFTICTFLIDWRGANKYPALVIFYINCCFLVNCFGWMLQFTLVTRESIVCQKDGTLRTQEPSGDTWLCVIVFVLIYYSSMAIMVWFVIFSYAWYIRFKVTNGSIQEKVTKKSTYFHMFAWSVPLFLTLTVITRAEVDGNSVTGICFVGYTNPIARSIFVLGPIMVGIIIGGYFLSRGLIKLISLKIQSQNLVSERAYAKIRDISFRMVFFSLLTFFVVIITMYCHIYEFYNSYQWRQSFRDYIICAITTKYDEGSNCKISSRPSVTKLQLHLLAPFVAGILMSLWVWNSSTFETWKRFFRRRFNPDPDEPVKLKKHKVIAQAFAKRKTFNTSGRFSISFHNSHDPVGLNFDLNSVASQDFSSTWAAALPKFVTRRDALIVGNGGSMSSYRRNSVDSEVSYSVQRVSVHSRRNSLDSQISVQIAEVKACRKRGSSVPRTKRSKQKKFTKSSSRVGPLFRRGSTTSQESHHAQILSALAAYGSSQIPNMKRRSAMADLDDSITNSKVLYNKNAQILLPLFFGDQSESDNSSVDKSKTLESKSKADDKDERDSETEDSEPDEETKMLNCEEDCERSRSSRSGKGREAEKSKFCIQNEVATKHFSQELDKFEAKKHKEKEDKDVLKNSNGSDSDSSPEITRSIQSDTQGTAREMATQTSLPLDVLEMEELKQSIDEIINSRNSSSKATQMSPQLRPTTAFPILNKVDGRIRSQINGNLA</sequence>
<comment type="subcellular location">
    <subcellularLocation>
        <location evidence="1">Cell projection</location>
        <location evidence="1">Cilium</location>
    </subcellularLocation>
    <subcellularLocation>
        <location evidence="2">Membrane</location>
        <topology evidence="2">Multi-pass membrane protein</topology>
    </subcellularLocation>
</comment>
<feature type="transmembrane region" description="Helical" evidence="14">
    <location>
        <begin position="349"/>
        <end position="368"/>
    </location>
</feature>
<feature type="compositionally biased region" description="Polar residues" evidence="13">
    <location>
        <begin position="858"/>
        <end position="891"/>
    </location>
</feature>
<feature type="region of interest" description="Disordered" evidence="13">
    <location>
        <begin position="844"/>
        <end position="894"/>
    </location>
</feature>
<dbReference type="InterPro" id="IPR035683">
    <property type="entry name" value="SMO_7TM"/>
</dbReference>
<keyword evidence="10" id="KW-0966">Cell projection</keyword>
<proteinExistence type="inferred from homology"/>
<feature type="domain" description="FZ" evidence="16">
    <location>
        <begin position="54"/>
        <end position="186"/>
    </location>
</feature>
<evidence type="ECO:0000256" key="8">
    <source>
        <dbReference type="ARBA" id="ARBA00023157"/>
    </source>
</evidence>
<feature type="transmembrane region" description="Helical" evidence="14">
    <location>
        <begin position="256"/>
        <end position="273"/>
    </location>
</feature>
<dbReference type="Pfam" id="PF01534">
    <property type="entry name" value="Frizzled"/>
    <property type="match status" value="1"/>
</dbReference>
<feature type="transmembrane region" description="Helical" evidence="14">
    <location>
        <begin position="304"/>
        <end position="329"/>
    </location>
</feature>
<evidence type="ECO:0000256" key="10">
    <source>
        <dbReference type="ARBA" id="ARBA00023273"/>
    </source>
</evidence>
<keyword evidence="9" id="KW-0675">Receptor</keyword>
<protein>
    <recommendedName>
        <fullName evidence="11">Protein smoothened</fullName>
    </recommendedName>
</protein>
<evidence type="ECO:0000256" key="14">
    <source>
        <dbReference type="SAM" id="Phobius"/>
    </source>
</evidence>
<dbReference type="InterPro" id="IPR017981">
    <property type="entry name" value="GPCR_2-like_7TM"/>
</dbReference>
<dbReference type="PANTHER" id="PTHR11309">
    <property type="entry name" value="FRIZZLED"/>
    <property type="match status" value="1"/>
</dbReference>
<dbReference type="SUPFAM" id="SSF63501">
    <property type="entry name" value="Frizzled cysteine-rich domain"/>
    <property type="match status" value="1"/>
</dbReference>
<feature type="region of interest" description="Disordered" evidence="13">
    <location>
        <begin position="665"/>
        <end position="704"/>
    </location>
</feature>
<feature type="domain" description="G-protein coupled receptors family 2 profile 2" evidence="17">
    <location>
        <begin position="220"/>
        <end position="487"/>
    </location>
</feature>
<comment type="similarity">
    <text evidence="3">Belongs to the G-protein coupled receptor Fz/Smo family.</text>
</comment>
<dbReference type="SMART" id="SM00063">
    <property type="entry name" value="FRI"/>
    <property type="match status" value="1"/>
</dbReference>
<dbReference type="PROSITE" id="PS50038">
    <property type="entry name" value="FZ"/>
    <property type="match status" value="1"/>
</dbReference>
<dbReference type="GO" id="GO:0004888">
    <property type="term" value="F:transmembrane signaling receptor activity"/>
    <property type="evidence" value="ECO:0007669"/>
    <property type="project" value="InterPro"/>
</dbReference>
<organism evidence="18 19">
    <name type="scientific">Cotesia congregata</name>
    <name type="common">Parasitoid wasp</name>
    <name type="synonym">Apanteles congregatus</name>
    <dbReference type="NCBI Taxonomy" id="51543"/>
    <lineage>
        <taxon>Eukaryota</taxon>
        <taxon>Metazoa</taxon>
        <taxon>Ecdysozoa</taxon>
        <taxon>Arthropoda</taxon>
        <taxon>Hexapoda</taxon>
        <taxon>Insecta</taxon>
        <taxon>Pterygota</taxon>
        <taxon>Neoptera</taxon>
        <taxon>Endopterygota</taxon>
        <taxon>Hymenoptera</taxon>
        <taxon>Apocrita</taxon>
        <taxon>Ichneumonoidea</taxon>
        <taxon>Braconidae</taxon>
        <taxon>Microgastrinae</taxon>
        <taxon>Cotesia</taxon>
    </lineage>
</organism>
<feature type="transmembrane region" description="Helical" evidence="14">
    <location>
        <begin position="388"/>
        <end position="410"/>
    </location>
</feature>
<gene>
    <name evidence="18" type="ORF">HICCMSTLAB_LOCUS5994</name>
</gene>
<feature type="transmembrane region" description="Helical" evidence="14">
    <location>
        <begin position="503"/>
        <end position="522"/>
    </location>
</feature>
<evidence type="ECO:0000259" key="17">
    <source>
        <dbReference type="PROSITE" id="PS50261"/>
    </source>
</evidence>
<dbReference type="InterPro" id="IPR000539">
    <property type="entry name" value="Frizzled/Smoothened_7TM"/>
</dbReference>
<dbReference type="CDD" id="cd15030">
    <property type="entry name" value="7tmF_SMO_homolog"/>
    <property type="match status" value="1"/>
</dbReference>
<evidence type="ECO:0000256" key="12">
    <source>
        <dbReference type="PROSITE-ProRule" id="PRU00090"/>
    </source>
</evidence>
<feature type="chain" id="PRO_5035150155" description="Protein smoothened" evidence="15">
    <location>
        <begin position="32"/>
        <end position="950"/>
    </location>
</feature>
<dbReference type="Proteomes" id="UP000786811">
    <property type="component" value="Unassembled WGS sequence"/>
</dbReference>
<keyword evidence="15" id="KW-0732">Signal</keyword>
<dbReference type="Pfam" id="PF01392">
    <property type="entry name" value="Fz"/>
    <property type="match status" value="1"/>
</dbReference>
<feature type="transmembrane region" description="Helical" evidence="14">
    <location>
        <begin position="442"/>
        <end position="465"/>
    </location>
</feature>
<evidence type="ECO:0000313" key="19">
    <source>
        <dbReference type="Proteomes" id="UP000786811"/>
    </source>
</evidence>
<dbReference type="GO" id="GO:0071679">
    <property type="term" value="P:commissural neuron axon guidance"/>
    <property type="evidence" value="ECO:0007669"/>
    <property type="project" value="TreeGrafter"/>
</dbReference>
<evidence type="ECO:0000313" key="18">
    <source>
        <dbReference type="EMBL" id="CAG5092240.1"/>
    </source>
</evidence>
<evidence type="ECO:0000256" key="15">
    <source>
        <dbReference type="SAM" id="SignalP"/>
    </source>
</evidence>
<dbReference type="PANTHER" id="PTHR11309:SF35">
    <property type="entry name" value="PROTEIN SMOOTHENED"/>
    <property type="match status" value="1"/>
</dbReference>
<comment type="caution">
    <text evidence="18">The sequence shown here is derived from an EMBL/GenBank/DDBJ whole genome shotgun (WGS) entry which is preliminary data.</text>
</comment>
<reference evidence="18" key="1">
    <citation type="submission" date="2021-04" db="EMBL/GenBank/DDBJ databases">
        <authorList>
            <person name="Chebbi M.A.C M."/>
        </authorList>
    </citation>
    <scope>NUCLEOTIDE SEQUENCE</scope>
</reference>
<dbReference type="GO" id="GO:0007389">
    <property type="term" value="P:pattern specification process"/>
    <property type="evidence" value="ECO:0007669"/>
    <property type="project" value="TreeGrafter"/>
</dbReference>
<dbReference type="AlphaFoldDB" id="A0A8J2HD95"/>
<keyword evidence="6 14" id="KW-1133">Transmembrane helix</keyword>
<dbReference type="EMBL" id="CAJNRD030001120">
    <property type="protein sequence ID" value="CAG5092240.1"/>
    <property type="molecule type" value="Genomic_DNA"/>
</dbReference>
<feature type="transmembrane region" description="Helical" evidence="14">
    <location>
        <begin position="223"/>
        <end position="244"/>
    </location>
</feature>
<accession>A0A8J2HD95</accession>
<keyword evidence="5 14" id="KW-0812">Transmembrane</keyword>
<dbReference type="GO" id="GO:0009888">
    <property type="term" value="P:tissue development"/>
    <property type="evidence" value="ECO:0007669"/>
    <property type="project" value="UniProtKB-ARBA"/>
</dbReference>
<feature type="signal peptide" evidence="15">
    <location>
        <begin position="1"/>
        <end position="31"/>
    </location>
</feature>
<evidence type="ECO:0000256" key="2">
    <source>
        <dbReference type="ARBA" id="ARBA00004141"/>
    </source>
</evidence>
<feature type="region of interest" description="Disordered" evidence="13">
    <location>
        <begin position="757"/>
        <end position="822"/>
    </location>
</feature>
<dbReference type="GO" id="GO:0007224">
    <property type="term" value="P:smoothened signaling pathway"/>
    <property type="evidence" value="ECO:0007669"/>
    <property type="project" value="TreeGrafter"/>
</dbReference>
<dbReference type="PRINTS" id="PR00489">
    <property type="entry name" value="FRIZZLED"/>
</dbReference>
<name>A0A8J2HD95_COTCN</name>
<evidence type="ECO:0000256" key="11">
    <source>
        <dbReference type="ARBA" id="ARBA00035037"/>
    </source>
</evidence>
<keyword evidence="19" id="KW-1185">Reference proteome</keyword>
<evidence type="ECO:0000256" key="7">
    <source>
        <dbReference type="ARBA" id="ARBA00023136"/>
    </source>
</evidence>
<dbReference type="InterPro" id="IPR015526">
    <property type="entry name" value="Frizzled/SFRP"/>
</dbReference>
<evidence type="ECO:0000256" key="9">
    <source>
        <dbReference type="ARBA" id="ARBA00023170"/>
    </source>
</evidence>
<evidence type="ECO:0000256" key="1">
    <source>
        <dbReference type="ARBA" id="ARBA00004138"/>
    </source>
</evidence>
<evidence type="ECO:0000256" key="4">
    <source>
        <dbReference type="ARBA" id="ARBA00022473"/>
    </source>
</evidence>
<evidence type="ECO:0000256" key="13">
    <source>
        <dbReference type="SAM" id="MobiDB-lite"/>
    </source>
</evidence>
<keyword evidence="7 14" id="KW-0472">Membrane</keyword>
<dbReference type="InterPro" id="IPR020067">
    <property type="entry name" value="Frizzled_dom"/>
</dbReference>
<dbReference type="Gene3D" id="1.10.2000.10">
    <property type="entry name" value="Frizzled cysteine-rich domain"/>
    <property type="match status" value="1"/>
</dbReference>
<evidence type="ECO:0000256" key="5">
    <source>
        <dbReference type="ARBA" id="ARBA00022692"/>
    </source>
</evidence>
<evidence type="ECO:0000259" key="16">
    <source>
        <dbReference type="PROSITE" id="PS50038"/>
    </source>
</evidence>
<evidence type="ECO:0000256" key="6">
    <source>
        <dbReference type="ARBA" id="ARBA00022989"/>
    </source>
</evidence>
<keyword evidence="8" id="KW-1015">Disulfide bond</keyword>
<feature type="compositionally biased region" description="Basic and acidic residues" evidence="13">
    <location>
        <begin position="764"/>
        <end position="783"/>
    </location>
</feature>
<dbReference type="GO" id="GO:0005929">
    <property type="term" value="C:cilium"/>
    <property type="evidence" value="ECO:0007669"/>
    <property type="project" value="UniProtKB-SubCell"/>
</dbReference>
<dbReference type="GO" id="GO:0005113">
    <property type="term" value="F:patched binding"/>
    <property type="evidence" value="ECO:0007669"/>
    <property type="project" value="TreeGrafter"/>
</dbReference>
<dbReference type="Gene3D" id="1.20.1070.10">
    <property type="entry name" value="Rhodopsin 7-helix transmembrane proteins"/>
    <property type="match status" value="1"/>
</dbReference>
<feature type="compositionally biased region" description="Basic residues" evidence="13">
    <location>
        <begin position="665"/>
        <end position="682"/>
    </location>
</feature>
<dbReference type="SMART" id="SM01330">
    <property type="entry name" value="Frizzled"/>
    <property type="match status" value="1"/>
</dbReference>
<comment type="caution">
    <text evidence="12">Lacks conserved residue(s) required for the propagation of feature annotation.</text>
</comment>
<dbReference type="GO" id="GO:0030425">
    <property type="term" value="C:dendrite"/>
    <property type="evidence" value="ECO:0007669"/>
    <property type="project" value="TreeGrafter"/>
</dbReference>
<dbReference type="PROSITE" id="PS50261">
    <property type="entry name" value="G_PROTEIN_RECEP_F2_4"/>
    <property type="match status" value="1"/>
</dbReference>
<dbReference type="GO" id="GO:0005886">
    <property type="term" value="C:plasma membrane"/>
    <property type="evidence" value="ECO:0007669"/>
    <property type="project" value="TreeGrafter"/>
</dbReference>
<keyword evidence="4" id="KW-0217">Developmental protein</keyword>
<evidence type="ECO:0000256" key="3">
    <source>
        <dbReference type="ARBA" id="ARBA00008077"/>
    </source>
</evidence>